<dbReference type="Pfam" id="PF00589">
    <property type="entry name" value="Phage_integrase"/>
    <property type="match status" value="1"/>
</dbReference>
<dbReference type="InterPro" id="IPR013762">
    <property type="entry name" value="Integrase-like_cat_sf"/>
</dbReference>
<dbReference type="Proteomes" id="UP000558113">
    <property type="component" value="Unassembled WGS sequence"/>
</dbReference>
<dbReference type="AlphaFoldDB" id="A0A7X4YQT6"/>
<evidence type="ECO:0000313" key="6">
    <source>
        <dbReference type="Proteomes" id="UP000558113"/>
    </source>
</evidence>
<reference evidence="5 6" key="1">
    <citation type="submission" date="2020-01" db="EMBL/GenBank/DDBJ databases">
        <title>Paenibacillus soybeanensis sp. nov. isolated from the nodules of soybean (Glycine max(L.) Merr).</title>
        <authorList>
            <person name="Wang H."/>
        </authorList>
    </citation>
    <scope>NUCLEOTIDE SEQUENCE [LARGE SCALE GENOMIC DNA]</scope>
    <source>
        <strain evidence="5 6">DSM 23054</strain>
    </source>
</reference>
<evidence type="ECO:0000256" key="3">
    <source>
        <dbReference type="ARBA" id="ARBA00023172"/>
    </source>
</evidence>
<name>A0A7X4YQT6_9BACL</name>
<dbReference type="Gene3D" id="1.10.150.130">
    <property type="match status" value="1"/>
</dbReference>
<keyword evidence="3" id="KW-0233">DNA recombination</keyword>
<dbReference type="InterPro" id="IPR010998">
    <property type="entry name" value="Integrase_recombinase_N"/>
</dbReference>
<dbReference type="InterPro" id="IPR002104">
    <property type="entry name" value="Integrase_catalytic"/>
</dbReference>
<comment type="similarity">
    <text evidence="1">Belongs to the 'phage' integrase family.</text>
</comment>
<dbReference type="PROSITE" id="PS51898">
    <property type="entry name" value="TYR_RECOMBINASE"/>
    <property type="match status" value="1"/>
</dbReference>
<dbReference type="GO" id="GO:0006310">
    <property type="term" value="P:DNA recombination"/>
    <property type="evidence" value="ECO:0007669"/>
    <property type="project" value="UniProtKB-KW"/>
</dbReference>
<dbReference type="PANTHER" id="PTHR30349:SF41">
    <property type="entry name" value="INTEGRASE_RECOMBINASE PROTEIN MJ0367-RELATED"/>
    <property type="match status" value="1"/>
</dbReference>
<keyword evidence="6" id="KW-1185">Reference proteome</keyword>
<protein>
    <submittedName>
        <fullName evidence="5">Tyrosine-type recombinase/integrase</fullName>
    </submittedName>
</protein>
<dbReference type="EMBL" id="JAAAMU010000008">
    <property type="protein sequence ID" value="NBC70810.1"/>
    <property type="molecule type" value="Genomic_DNA"/>
</dbReference>
<evidence type="ECO:0000313" key="5">
    <source>
        <dbReference type="EMBL" id="NBC70810.1"/>
    </source>
</evidence>
<dbReference type="GO" id="GO:0015074">
    <property type="term" value="P:DNA integration"/>
    <property type="evidence" value="ECO:0007669"/>
    <property type="project" value="InterPro"/>
</dbReference>
<keyword evidence="2" id="KW-0238">DNA-binding</keyword>
<evidence type="ECO:0000259" key="4">
    <source>
        <dbReference type="PROSITE" id="PS51898"/>
    </source>
</evidence>
<evidence type="ECO:0000256" key="1">
    <source>
        <dbReference type="ARBA" id="ARBA00008857"/>
    </source>
</evidence>
<comment type="caution">
    <text evidence="5">The sequence shown here is derived from an EMBL/GenBank/DDBJ whole genome shotgun (WGS) entry which is preliminary data.</text>
</comment>
<accession>A0A7X4YQT6</accession>
<dbReference type="GO" id="GO:0003677">
    <property type="term" value="F:DNA binding"/>
    <property type="evidence" value="ECO:0007669"/>
    <property type="project" value="UniProtKB-KW"/>
</dbReference>
<dbReference type="SUPFAM" id="SSF56349">
    <property type="entry name" value="DNA breaking-rejoining enzymes"/>
    <property type="match status" value="1"/>
</dbReference>
<dbReference type="PANTHER" id="PTHR30349">
    <property type="entry name" value="PHAGE INTEGRASE-RELATED"/>
    <property type="match status" value="1"/>
</dbReference>
<dbReference type="RefSeq" id="WP_161700115.1">
    <property type="nucleotide sequence ID" value="NZ_JAAAMU010000008.1"/>
</dbReference>
<organism evidence="5 6">
    <name type="scientific">Paenibacillus sacheonensis</name>
    <dbReference type="NCBI Taxonomy" id="742054"/>
    <lineage>
        <taxon>Bacteria</taxon>
        <taxon>Bacillati</taxon>
        <taxon>Bacillota</taxon>
        <taxon>Bacilli</taxon>
        <taxon>Bacillales</taxon>
        <taxon>Paenibacillaceae</taxon>
        <taxon>Paenibacillus</taxon>
    </lineage>
</organism>
<proteinExistence type="inferred from homology"/>
<dbReference type="InterPro" id="IPR050090">
    <property type="entry name" value="Tyrosine_recombinase_XerCD"/>
</dbReference>
<sequence length="469" mass="54332">MITSNGKAVNIKENVWKIDHVSSRGKYLTFYFDYLPNYWFKNVHKQATIECFTKQNPKVDTLHRYNYSLKHFFNFLSEANKSIKNYSEVNNNTIQDYITYLKQKGMSNSTANVCMASLKWIIYHGQRFEYEEFPKSEVFDGDEFQALRVDDFLKTKIISDQVLKQIESALSSEENGLLKPYLEIGIDTGIRLGEVLDLKVGCITESFNGTPILHVINEKNNSERWIPVSKRVSKAVDWLTRSSAQGREYLNTEYLNIISKSEAKKISDHYARLTQNMFRERLEKFVIKHRIVDSNDTLYNLNFHAFRHTIGTHMINRGMTSFEIQEYLGHSSLHSTALYSKVQSPKIIEEHNNIGFVGVIARDVKDKSGTNIEGTTLKQAALPDGICRKPIDGEGLNCKSFNLCLLCPKFMTTPDYLLIHKQHLERIEMDSENYMREEYIGSFDHLTKVESSLKEIIERLEEMKNTTTV</sequence>
<dbReference type="Gene3D" id="1.10.443.10">
    <property type="entry name" value="Intergrase catalytic core"/>
    <property type="match status" value="1"/>
</dbReference>
<dbReference type="OrthoDB" id="2499800at2"/>
<dbReference type="CDD" id="cd00397">
    <property type="entry name" value="DNA_BRE_C"/>
    <property type="match status" value="1"/>
</dbReference>
<dbReference type="InterPro" id="IPR011010">
    <property type="entry name" value="DNA_brk_join_enz"/>
</dbReference>
<dbReference type="Pfam" id="PF13102">
    <property type="entry name" value="Phage_int_SAM_5"/>
    <property type="match status" value="1"/>
</dbReference>
<evidence type="ECO:0000256" key="2">
    <source>
        <dbReference type="ARBA" id="ARBA00023125"/>
    </source>
</evidence>
<dbReference type="InterPro" id="IPR025269">
    <property type="entry name" value="SAM-like_dom"/>
</dbReference>
<feature type="domain" description="Tyr recombinase" evidence="4">
    <location>
        <begin position="153"/>
        <end position="352"/>
    </location>
</feature>
<gene>
    <name evidence="5" type="ORF">GT003_17555</name>
</gene>